<accession>A0A0G1Q862</accession>
<dbReference type="STRING" id="1618994.UX57_C0005G0004"/>
<protein>
    <submittedName>
        <fullName evidence="1">Uncharacterized protein</fullName>
    </submittedName>
</protein>
<name>A0A0G1Q862_9BACT</name>
<sequence>MSPFFRSPETVPSMALHEAILSSVSSVRDSLPEQHHAHFETLRQEIIDFTKVHGIPKESLTKPAALREATSKFSTQDLERLADLLERFEYLVKHKEPKKKEIDLKEAIEYAEAHYHLKEQYDSQVEFLEDVGILESGAIPGIDGNTYPIPTLEQIAMRLFERRETLHTKHDQGFTKLLLVPFRITHPLILILIILSLHGKTIKEEIWGISQTLSIIHSLLI</sequence>
<dbReference type="EMBL" id="LCMS01000005">
    <property type="protein sequence ID" value="KKU41174.1"/>
    <property type="molecule type" value="Genomic_DNA"/>
</dbReference>
<proteinExistence type="predicted"/>
<evidence type="ECO:0000313" key="2">
    <source>
        <dbReference type="Proteomes" id="UP000034795"/>
    </source>
</evidence>
<dbReference type="AlphaFoldDB" id="A0A0G1Q862"/>
<gene>
    <name evidence="1" type="ORF">UX57_C0005G0004</name>
</gene>
<reference evidence="1 2" key="1">
    <citation type="journal article" date="2015" name="Nature">
        <title>rRNA introns, odd ribosomes, and small enigmatic genomes across a large radiation of phyla.</title>
        <authorList>
            <person name="Brown C.T."/>
            <person name="Hug L.A."/>
            <person name="Thomas B.C."/>
            <person name="Sharon I."/>
            <person name="Castelle C.J."/>
            <person name="Singh A."/>
            <person name="Wilkins M.J."/>
            <person name="Williams K.H."/>
            <person name="Banfield J.F."/>
        </authorList>
    </citation>
    <scope>NUCLEOTIDE SEQUENCE [LARGE SCALE GENOMIC DNA]</scope>
</reference>
<organism evidence="1 2">
    <name type="scientific">Candidatus Uhrbacteria bacterium GW2011_GWE2_46_68</name>
    <dbReference type="NCBI Taxonomy" id="1618994"/>
    <lineage>
        <taxon>Bacteria</taxon>
        <taxon>Candidatus Uhriibacteriota</taxon>
    </lineage>
</organism>
<evidence type="ECO:0000313" key="1">
    <source>
        <dbReference type="EMBL" id="KKU41174.1"/>
    </source>
</evidence>
<dbReference type="Proteomes" id="UP000034795">
    <property type="component" value="Unassembled WGS sequence"/>
</dbReference>
<comment type="caution">
    <text evidence="1">The sequence shown here is derived from an EMBL/GenBank/DDBJ whole genome shotgun (WGS) entry which is preliminary data.</text>
</comment>